<protein>
    <submittedName>
        <fullName evidence="3">BatD family protein</fullName>
    </submittedName>
</protein>
<accession>A0ABS2II26</accession>
<dbReference type="EMBL" id="JAFEUP010000004">
    <property type="protein sequence ID" value="MBM7061823.1"/>
    <property type="molecule type" value="Genomic_DNA"/>
</dbReference>
<dbReference type="PANTHER" id="PTHR40940">
    <property type="entry name" value="PROTEIN BATD-RELATED"/>
    <property type="match status" value="1"/>
</dbReference>
<dbReference type="Proteomes" id="UP000717995">
    <property type="component" value="Unassembled WGS sequence"/>
</dbReference>
<keyword evidence="2" id="KW-0472">Membrane</keyword>
<feature type="transmembrane region" description="Helical" evidence="2">
    <location>
        <begin position="295"/>
        <end position="316"/>
    </location>
</feature>
<proteinExistence type="predicted"/>
<gene>
    <name evidence="3" type="ORF">JQX08_14025</name>
</gene>
<evidence type="ECO:0000313" key="4">
    <source>
        <dbReference type="Proteomes" id="UP000717995"/>
    </source>
</evidence>
<dbReference type="RefSeq" id="WP_205349017.1">
    <property type="nucleotide sequence ID" value="NZ_JAFEUP010000004.1"/>
</dbReference>
<reference evidence="3 4" key="1">
    <citation type="submission" date="2021-02" db="EMBL/GenBank/DDBJ databases">
        <authorList>
            <person name="Lee D.-H."/>
        </authorList>
    </citation>
    <scope>NUCLEOTIDE SEQUENCE [LARGE SCALE GENOMIC DNA]</scope>
    <source>
        <strain evidence="3 4">UL073</strain>
    </source>
</reference>
<feature type="region of interest" description="Disordered" evidence="1">
    <location>
        <begin position="418"/>
        <end position="446"/>
    </location>
</feature>
<organism evidence="3 4">
    <name type="scientific">Zestomonas insulae</name>
    <dbReference type="NCBI Taxonomy" id="2809017"/>
    <lineage>
        <taxon>Bacteria</taxon>
        <taxon>Pseudomonadati</taxon>
        <taxon>Pseudomonadota</taxon>
        <taxon>Gammaproteobacteria</taxon>
        <taxon>Pseudomonadales</taxon>
        <taxon>Pseudomonadaceae</taxon>
        <taxon>Zestomonas</taxon>
    </lineage>
</organism>
<evidence type="ECO:0000313" key="3">
    <source>
        <dbReference type="EMBL" id="MBM7061823.1"/>
    </source>
</evidence>
<keyword evidence="2" id="KW-0812">Transmembrane</keyword>
<evidence type="ECO:0000256" key="2">
    <source>
        <dbReference type="SAM" id="Phobius"/>
    </source>
</evidence>
<dbReference type="PANTHER" id="PTHR40940:SF1">
    <property type="entry name" value="PROTEIN BATD"/>
    <property type="match status" value="1"/>
</dbReference>
<evidence type="ECO:0000256" key="1">
    <source>
        <dbReference type="SAM" id="MobiDB-lite"/>
    </source>
</evidence>
<dbReference type="InterPro" id="IPR025738">
    <property type="entry name" value="BatD"/>
</dbReference>
<name>A0ABS2II26_9GAMM</name>
<comment type="caution">
    <text evidence="3">The sequence shown here is derived from an EMBL/GenBank/DDBJ whole genome shotgun (WGS) entry which is preliminary data.</text>
</comment>
<keyword evidence="4" id="KW-1185">Reference proteome</keyword>
<sequence length="446" mass="49282">MKRLLLILLGVLPLLALAEPKVLVEGRLNPTGTAMVGSTVRLEVDLLVDTWFTAEPQLPILNLPGALVMPPSSEATHLTVQRDGETLFGLRFSYLITPNQAQEFQIPALTIQVNPGQGSGPVTVRSAPLSLLARLPEGVAPGQQLLVAQNLKFTQQLVRSQDALRVGDNLVRRLTIDADGAQAMLIPAPAFAEVDGLKRYVKTPQVLPLSDGRGGITGGRRVDEVSYVIDQAGHHELPAIELHWWDTASNRQRTSSVPAVEFDAVANTAYQAPFSIAEDLQKLGQHARVRIAQHWLLLAALVLIGGLAWYWGAPWWRRARQALQRRRAERQQAYLQSAEYAWRQIATQLNDQPAQLGAFYLWTRRSLGSQTLEGLVAKLPLSLGNRLLVFLRTQYGFNDRSPTALNDLQHALPELKEAVRQQQSPSLPRHGLAPLNPRQGMDQPAR</sequence>
<keyword evidence="2" id="KW-1133">Transmembrane helix</keyword>